<dbReference type="Pfam" id="PF20434">
    <property type="entry name" value="BD-FAE"/>
    <property type="match status" value="1"/>
</dbReference>
<name>A0A401KQZ2_ASPAW</name>
<dbReference type="PANTHER" id="PTHR48081">
    <property type="entry name" value="AB HYDROLASE SUPERFAMILY PROTEIN C4A8.06C"/>
    <property type="match status" value="1"/>
</dbReference>
<evidence type="ECO:0000256" key="1">
    <source>
        <dbReference type="ARBA" id="ARBA00022801"/>
    </source>
</evidence>
<sequence length="355" mass="40120">MENIFAKIAQDTTKFDLGDEEGWRKLYEPLYPEAPENVGVVKDESYGPAERNRLDVYFPLEEKPGGYPVVLYVHGGGFFSGDKGWSEKVLARCNDNTYSNADRRHKCWANVGFFFAQRGFVTVLANHQLVPHVVYPGGADDMQLAREWIFENIAKEKYGRGIPEKVVLLGHSSGGAHIAMNLYAAGDPKRKTNVPLSPPVAGVIYLSVPFWFDRRKPVRQRVIRHYWGSDDEEVWGPLSALGLFRNLPEDSPLLDSEQLPVYIGSVKWEVKETADATVAFFNVYRERSKPPGTLPVFHVQDRHNHVSNVLSIGTADSAQAERLLDFMQSCVAKVDQRIQHGKEARHREAPRSTRL</sequence>
<dbReference type="SUPFAM" id="SSF53474">
    <property type="entry name" value="alpha/beta-Hydrolases"/>
    <property type="match status" value="1"/>
</dbReference>
<dbReference type="STRING" id="105351.A0A401KQZ2"/>
<organism evidence="3 4">
    <name type="scientific">Aspergillus awamori</name>
    <name type="common">Black koji mold</name>
    <dbReference type="NCBI Taxonomy" id="105351"/>
    <lineage>
        <taxon>Eukaryota</taxon>
        <taxon>Fungi</taxon>
        <taxon>Dikarya</taxon>
        <taxon>Ascomycota</taxon>
        <taxon>Pezizomycotina</taxon>
        <taxon>Eurotiomycetes</taxon>
        <taxon>Eurotiomycetidae</taxon>
        <taxon>Eurotiales</taxon>
        <taxon>Aspergillaceae</taxon>
        <taxon>Aspergillus</taxon>
    </lineage>
</organism>
<dbReference type="InterPro" id="IPR049492">
    <property type="entry name" value="BD-FAE-like_dom"/>
</dbReference>
<dbReference type="InterPro" id="IPR050300">
    <property type="entry name" value="GDXG_lipolytic_enzyme"/>
</dbReference>
<dbReference type="InterPro" id="IPR029058">
    <property type="entry name" value="AB_hydrolase_fold"/>
</dbReference>
<evidence type="ECO:0000313" key="3">
    <source>
        <dbReference type="EMBL" id="GCB21681.1"/>
    </source>
</evidence>
<dbReference type="AlphaFoldDB" id="A0A401KQZ2"/>
<protein>
    <submittedName>
        <fullName evidence="3">Probable isoprenylcysteine alpha-carbonyl methylesterase ICMEL1</fullName>
    </submittedName>
</protein>
<gene>
    <name evidence="3" type="ORF">AAWM_04566</name>
</gene>
<evidence type="ECO:0000313" key="4">
    <source>
        <dbReference type="Proteomes" id="UP000286921"/>
    </source>
</evidence>
<accession>A0A401KQZ2</accession>
<dbReference type="EMBL" id="BDHI01000008">
    <property type="protein sequence ID" value="GCB21681.1"/>
    <property type="molecule type" value="Genomic_DNA"/>
</dbReference>
<proteinExistence type="predicted"/>
<dbReference type="Proteomes" id="UP000286921">
    <property type="component" value="Unassembled WGS sequence"/>
</dbReference>
<reference evidence="3 4" key="1">
    <citation type="submission" date="2016-09" db="EMBL/GenBank/DDBJ databases">
        <title>Aspergillus awamori IFM 58123T.</title>
        <authorList>
            <person name="Kusuya Y."/>
            <person name="Shimizu M."/>
            <person name="Takahashi H."/>
            <person name="Yaguchi T."/>
        </authorList>
    </citation>
    <scope>NUCLEOTIDE SEQUENCE [LARGE SCALE GENOMIC DNA]</scope>
    <source>
        <strain evidence="3 4">IFM 58123</strain>
    </source>
</reference>
<dbReference type="Gene3D" id="3.40.50.1820">
    <property type="entry name" value="alpha/beta hydrolase"/>
    <property type="match status" value="1"/>
</dbReference>
<feature type="domain" description="BD-FAE-like" evidence="2">
    <location>
        <begin position="54"/>
        <end position="180"/>
    </location>
</feature>
<dbReference type="GO" id="GO:0016787">
    <property type="term" value="F:hydrolase activity"/>
    <property type="evidence" value="ECO:0007669"/>
    <property type="project" value="UniProtKB-KW"/>
</dbReference>
<keyword evidence="4" id="KW-1185">Reference proteome</keyword>
<comment type="caution">
    <text evidence="3">The sequence shown here is derived from an EMBL/GenBank/DDBJ whole genome shotgun (WGS) entry which is preliminary data.</text>
</comment>
<keyword evidence="1" id="KW-0378">Hydrolase</keyword>
<evidence type="ECO:0000259" key="2">
    <source>
        <dbReference type="Pfam" id="PF20434"/>
    </source>
</evidence>